<dbReference type="Proteomes" id="UP000593567">
    <property type="component" value="Unassembled WGS sequence"/>
</dbReference>
<name>A0A7J7JZ29_BUGNE</name>
<dbReference type="AlphaFoldDB" id="A0A7J7JZ29"/>
<organism evidence="1 2">
    <name type="scientific">Bugula neritina</name>
    <name type="common">Brown bryozoan</name>
    <name type="synonym">Sertularia neritina</name>
    <dbReference type="NCBI Taxonomy" id="10212"/>
    <lineage>
        <taxon>Eukaryota</taxon>
        <taxon>Metazoa</taxon>
        <taxon>Spiralia</taxon>
        <taxon>Lophotrochozoa</taxon>
        <taxon>Bryozoa</taxon>
        <taxon>Gymnolaemata</taxon>
        <taxon>Cheilostomatida</taxon>
        <taxon>Flustrina</taxon>
        <taxon>Buguloidea</taxon>
        <taxon>Bugulidae</taxon>
        <taxon>Bugula</taxon>
    </lineage>
</organism>
<comment type="caution">
    <text evidence="1">The sequence shown here is derived from an EMBL/GenBank/DDBJ whole genome shotgun (WGS) entry which is preliminary data.</text>
</comment>
<keyword evidence="2" id="KW-1185">Reference proteome</keyword>
<reference evidence="1" key="1">
    <citation type="submission" date="2020-06" db="EMBL/GenBank/DDBJ databases">
        <title>Draft genome of Bugula neritina, a colonial animal packing powerful symbionts and potential medicines.</title>
        <authorList>
            <person name="Rayko M."/>
        </authorList>
    </citation>
    <scope>NUCLEOTIDE SEQUENCE [LARGE SCALE GENOMIC DNA]</scope>
    <source>
        <strain evidence="1">Kwan_BN1</strain>
    </source>
</reference>
<gene>
    <name evidence="1" type="ORF">EB796_010755</name>
</gene>
<dbReference type="EMBL" id="VXIV02001654">
    <property type="protein sequence ID" value="KAF6030941.1"/>
    <property type="molecule type" value="Genomic_DNA"/>
</dbReference>
<proteinExistence type="predicted"/>
<evidence type="ECO:0000313" key="1">
    <source>
        <dbReference type="EMBL" id="KAF6030941.1"/>
    </source>
</evidence>
<sequence length="73" mass="8241">MYASSMNHPDLSPSLVTVRFISPQLLEASGLKPYCASVVCHIIQSYCKREFNYLRLHYSISDGLIRLGVVYST</sequence>
<accession>A0A7J7JZ29</accession>
<protein>
    <submittedName>
        <fullName evidence="1">Uncharacterized protein</fullName>
    </submittedName>
</protein>
<evidence type="ECO:0000313" key="2">
    <source>
        <dbReference type="Proteomes" id="UP000593567"/>
    </source>
</evidence>